<reference evidence="7 8" key="1">
    <citation type="journal article" date="2016" name="Mol. Biol. Evol.">
        <title>Comparative Genomics of Early-Diverging Mushroom-Forming Fungi Provides Insights into the Origins of Lignocellulose Decay Capabilities.</title>
        <authorList>
            <person name="Nagy L.G."/>
            <person name="Riley R."/>
            <person name="Tritt A."/>
            <person name="Adam C."/>
            <person name="Daum C."/>
            <person name="Floudas D."/>
            <person name="Sun H."/>
            <person name="Yadav J.S."/>
            <person name="Pangilinan J."/>
            <person name="Larsson K.H."/>
            <person name="Matsuura K."/>
            <person name="Barry K."/>
            <person name="Labutti K."/>
            <person name="Kuo R."/>
            <person name="Ohm R.A."/>
            <person name="Bhattacharya S.S."/>
            <person name="Shirouzu T."/>
            <person name="Yoshinaga Y."/>
            <person name="Martin F.M."/>
            <person name="Grigoriev I.V."/>
            <person name="Hibbett D.S."/>
        </authorList>
    </citation>
    <scope>NUCLEOTIDE SEQUENCE [LARGE SCALE GENOMIC DNA]</scope>
    <source>
        <strain evidence="7 8">HHB12029</strain>
    </source>
</reference>
<evidence type="ECO:0000256" key="1">
    <source>
        <dbReference type="ARBA" id="ARBA00007806"/>
    </source>
</evidence>
<dbReference type="GO" id="GO:0005975">
    <property type="term" value="P:carbohydrate metabolic process"/>
    <property type="evidence" value="ECO:0007669"/>
    <property type="project" value="InterPro"/>
</dbReference>
<dbReference type="InterPro" id="IPR048395">
    <property type="entry name" value="Glyco_hydro_31_C"/>
</dbReference>
<dbReference type="SUPFAM" id="SSF51445">
    <property type="entry name" value="(Trans)glycosidases"/>
    <property type="match status" value="1"/>
</dbReference>
<feature type="domain" description="Glycosyl hydrolase family 31 C-terminal" evidence="6">
    <location>
        <begin position="620"/>
        <end position="718"/>
    </location>
</feature>
<dbReference type="InterPro" id="IPR000322">
    <property type="entry name" value="Glyco_hydro_31_TIM"/>
</dbReference>
<dbReference type="Gene3D" id="3.20.20.80">
    <property type="entry name" value="Glycosidases"/>
    <property type="match status" value="1"/>
</dbReference>
<accession>A0A165LP96</accession>
<evidence type="ECO:0000313" key="8">
    <source>
        <dbReference type="Proteomes" id="UP000077266"/>
    </source>
</evidence>
<dbReference type="STRING" id="1314781.A0A165LP96"/>
<dbReference type="InterPro" id="IPR011013">
    <property type="entry name" value="Gal_mutarotase_sf_dom"/>
</dbReference>
<dbReference type="Pfam" id="PF13802">
    <property type="entry name" value="Gal_mutarotas_2"/>
    <property type="match status" value="1"/>
</dbReference>
<evidence type="ECO:0000259" key="4">
    <source>
        <dbReference type="Pfam" id="PF01055"/>
    </source>
</evidence>
<protein>
    <submittedName>
        <fullName evidence="7">Neutral alpha-glucosidase</fullName>
    </submittedName>
</protein>
<dbReference type="PANTHER" id="PTHR22762:SF165">
    <property type="entry name" value="PUTATIVE (AFU_ORTHOLOGUE AFUA_1G06560)-RELATED"/>
    <property type="match status" value="1"/>
</dbReference>
<evidence type="ECO:0000256" key="3">
    <source>
        <dbReference type="SAM" id="MobiDB-lite"/>
    </source>
</evidence>
<feature type="region of interest" description="Disordered" evidence="3">
    <location>
        <begin position="1"/>
        <end position="20"/>
    </location>
</feature>
<dbReference type="CDD" id="cd14752">
    <property type="entry name" value="GH31_N"/>
    <property type="match status" value="1"/>
</dbReference>
<evidence type="ECO:0000259" key="5">
    <source>
        <dbReference type="Pfam" id="PF13802"/>
    </source>
</evidence>
<keyword evidence="8" id="KW-1185">Reference proteome</keyword>
<organism evidence="7 8">
    <name type="scientific">Exidia glandulosa HHB12029</name>
    <dbReference type="NCBI Taxonomy" id="1314781"/>
    <lineage>
        <taxon>Eukaryota</taxon>
        <taxon>Fungi</taxon>
        <taxon>Dikarya</taxon>
        <taxon>Basidiomycota</taxon>
        <taxon>Agaricomycotina</taxon>
        <taxon>Agaricomycetes</taxon>
        <taxon>Auriculariales</taxon>
        <taxon>Exidiaceae</taxon>
        <taxon>Exidia</taxon>
    </lineage>
</organism>
<name>A0A165LP96_EXIGL</name>
<dbReference type="InParanoid" id="A0A165LP96"/>
<feature type="compositionally biased region" description="Pro residues" evidence="3">
    <location>
        <begin position="58"/>
        <end position="71"/>
    </location>
</feature>
<dbReference type="Pfam" id="PF21365">
    <property type="entry name" value="Glyco_hydro_31_3rd"/>
    <property type="match status" value="1"/>
</dbReference>
<comment type="similarity">
    <text evidence="1 2">Belongs to the glycosyl hydrolase 31 family.</text>
</comment>
<dbReference type="OrthoDB" id="1334205at2759"/>
<evidence type="ECO:0000256" key="2">
    <source>
        <dbReference type="RuleBase" id="RU361185"/>
    </source>
</evidence>
<dbReference type="SUPFAM" id="SSF74650">
    <property type="entry name" value="Galactose mutarotase-like"/>
    <property type="match status" value="1"/>
</dbReference>
<dbReference type="EMBL" id="KV425922">
    <property type="protein sequence ID" value="KZV98128.1"/>
    <property type="molecule type" value="Genomic_DNA"/>
</dbReference>
<sequence length="848" mass="94401">MAPQHEYTPRSYTLNGEGVDPAAPRVLLTSSDSHHSCEFSFELLRPGLYRTTFTSPDHPLPPHPSAAPPHPNLGASQAVVTSSDCVAQITYSEVTATVEWKDTPLLSLRFADQQAPVHEDLPHRSYVLNGSGIAHYTAYKRDTLHVGLGEKPAPMDLSNRHFVLSATDCFGYDVYRTDPMYKHIPLLVTASPEGVVGIFSTANSRGTYSVGSEMDGLWGHYKVYRQDYGGLEEYIMVGRTLADVVRLYADVVGYPLRVPRWAFGYLAGGMKYSMLDEPRACDALIAFADKMKEHDIPCSGFQMSSGYTVAETEPKTRNVFTWNRHRFPDPKKFIDEYHSRSIRLIANIKPYVLRSHPEYARLAAASAFFRDPLTNESATARLWSAGGGESGIGGHIDFTSKAGFEWWFKGVQDLRTLGIDCMWNDNNEYTIADDAWQCALDVVGQGSKERAGARSDLGLWGRALNTELMGKSSHDALLSVRPNERPFVLTRSATAATMRYCSSSWSGDNVTSWDGMKGSNALSLTAGMCMLQCYGHDIGGFEGPQPSPELLVRWIQMGIYSSRFAINCWKTSPEDNSVGDVIEPWMYPEVTALVRAAIKRRYELIPYIYSLHLESHMHATPPQRWTGWGYESDPNVWCRELRSGETQFWLGDALLVGGVFSPDVSTARLYLPKNVGDDNAEYMNSNEQGQYYKAGQWVDVESRWRDSIPVLVKVGSAIPVGKNVQVLSQGDVENPAGLSSDDFRAVEIFPARSDMDWQETTWYEDDGVSKDGPISAFVFRYCATASAITIDFEARLVSPFRPSWSQLSVILPAGDTRSVVDKDGTALLSSEKDDKQRSVFVLSHVFGR</sequence>
<proteinExistence type="inferred from homology"/>
<feature type="domain" description="Glycoside hydrolase family 31 N-terminal" evidence="5">
    <location>
        <begin position="39"/>
        <end position="200"/>
    </location>
</feature>
<evidence type="ECO:0000259" key="6">
    <source>
        <dbReference type="Pfam" id="PF21365"/>
    </source>
</evidence>
<dbReference type="PANTHER" id="PTHR22762">
    <property type="entry name" value="ALPHA-GLUCOSIDASE"/>
    <property type="match status" value="1"/>
</dbReference>
<keyword evidence="2" id="KW-0378">Hydrolase</keyword>
<evidence type="ECO:0000313" key="7">
    <source>
        <dbReference type="EMBL" id="KZV98128.1"/>
    </source>
</evidence>
<keyword evidence="2" id="KW-0326">Glycosidase</keyword>
<dbReference type="Gene3D" id="2.60.40.1760">
    <property type="entry name" value="glycosyl hydrolase (family 31)"/>
    <property type="match status" value="1"/>
</dbReference>
<gene>
    <name evidence="7" type="ORF">EXIGLDRAFT_669654</name>
</gene>
<dbReference type="InterPro" id="IPR017853">
    <property type="entry name" value="GH"/>
</dbReference>
<dbReference type="GO" id="GO:0004553">
    <property type="term" value="F:hydrolase activity, hydrolyzing O-glycosyl compounds"/>
    <property type="evidence" value="ECO:0007669"/>
    <property type="project" value="InterPro"/>
</dbReference>
<feature type="non-terminal residue" evidence="7">
    <location>
        <position position="1"/>
    </location>
</feature>
<feature type="domain" description="Glycoside hydrolase family 31 TIM barrel" evidence="4">
    <location>
        <begin position="258"/>
        <end position="611"/>
    </location>
</feature>
<dbReference type="AlphaFoldDB" id="A0A165LP96"/>
<dbReference type="GO" id="GO:0030246">
    <property type="term" value="F:carbohydrate binding"/>
    <property type="evidence" value="ECO:0007669"/>
    <property type="project" value="InterPro"/>
</dbReference>
<dbReference type="InterPro" id="IPR025887">
    <property type="entry name" value="Glyco_hydro_31_N_dom"/>
</dbReference>
<dbReference type="Pfam" id="PF01055">
    <property type="entry name" value="Glyco_hydro_31_2nd"/>
    <property type="match status" value="1"/>
</dbReference>
<feature type="region of interest" description="Disordered" evidence="3">
    <location>
        <begin position="52"/>
        <end position="76"/>
    </location>
</feature>
<dbReference type="Proteomes" id="UP000077266">
    <property type="component" value="Unassembled WGS sequence"/>
</dbReference>